<keyword evidence="2" id="KW-1185">Reference proteome</keyword>
<evidence type="ECO:0000313" key="1">
    <source>
        <dbReference type="EMBL" id="ESO98491.1"/>
    </source>
</evidence>
<name>V4AY27_LOTGI</name>
<dbReference type="CTD" id="20242674"/>
<dbReference type="Proteomes" id="UP000030746">
    <property type="component" value="Unassembled WGS sequence"/>
</dbReference>
<organism evidence="1 2">
    <name type="scientific">Lottia gigantea</name>
    <name type="common">Giant owl limpet</name>
    <dbReference type="NCBI Taxonomy" id="225164"/>
    <lineage>
        <taxon>Eukaryota</taxon>
        <taxon>Metazoa</taxon>
        <taxon>Spiralia</taxon>
        <taxon>Lophotrochozoa</taxon>
        <taxon>Mollusca</taxon>
        <taxon>Gastropoda</taxon>
        <taxon>Patellogastropoda</taxon>
        <taxon>Lottioidea</taxon>
        <taxon>Lottiidae</taxon>
        <taxon>Lottia</taxon>
    </lineage>
</organism>
<dbReference type="HOGENOM" id="CLU_1205962_0_0_1"/>
<dbReference type="RefSeq" id="XP_009050837.1">
    <property type="nucleotide sequence ID" value="XM_009052589.1"/>
</dbReference>
<dbReference type="OrthoDB" id="6127648at2759"/>
<dbReference type="AlphaFoldDB" id="V4AY27"/>
<dbReference type="KEGG" id="lgi:LOTGIDRAFT_174260"/>
<dbReference type="GeneID" id="20242674"/>
<dbReference type="EMBL" id="KB201253">
    <property type="protein sequence ID" value="ESO98491.1"/>
    <property type="molecule type" value="Genomic_DNA"/>
</dbReference>
<evidence type="ECO:0000313" key="2">
    <source>
        <dbReference type="Proteomes" id="UP000030746"/>
    </source>
</evidence>
<sequence>MSTRLTPRRRVSRQHVVIRVGELRKIFLPYGKKSRKTATSTIASGQKSNHRFLCLADSSQTTVPDRHLKKKLHEAGLGEKKIALYKNDDPDYFKREIELNYEKLSGCGSFDLHKAIGRTNLEIIKAPKNGYTSNFLSTCYFGQAIIYIKPLQRNIDTSPITSQESDGECHTEICLDCGEDVPINNIRMHIEEKHGEELPVVKKKRRVTVPICNFACIAEDSKPFSDDNEV</sequence>
<proteinExistence type="predicted"/>
<dbReference type="STRING" id="225164.V4AY27"/>
<gene>
    <name evidence="1" type="ORF">LOTGIDRAFT_174260</name>
</gene>
<reference evidence="1 2" key="1">
    <citation type="journal article" date="2013" name="Nature">
        <title>Insights into bilaterian evolution from three spiralian genomes.</title>
        <authorList>
            <person name="Simakov O."/>
            <person name="Marletaz F."/>
            <person name="Cho S.J."/>
            <person name="Edsinger-Gonzales E."/>
            <person name="Havlak P."/>
            <person name="Hellsten U."/>
            <person name="Kuo D.H."/>
            <person name="Larsson T."/>
            <person name="Lv J."/>
            <person name="Arendt D."/>
            <person name="Savage R."/>
            <person name="Osoegawa K."/>
            <person name="de Jong P."/>
            <person name="Grimwood J."/>
            <person name="Chapman J.A."/>
            <person name="Shapiro H."/>
            <person name="Aerts A."/>
            <person name="Otillar R.P."/>
            <person name="Terry A.Y."/>
            <person name="Boore J.L."/>
            <person name="Grigoriev I.V."/>
            <person name="Lindberg D.R."/>
            <person name="Seaver E.C."/>
            <person name="Weisblat D.A."/>
            <person name="Putnam N.H."/>
            <person name="Rokhsar D.S."/>
        </authorList>
    </citation>
    <scope>NUCLEOTIDE SEQUENCE [LARGE SCALE GENOMIC DNA]</scope>
</reference>
<protein>
    <submittedName>
        <fullName evidence="1">Uncharacterized protein</fullName>
    </submittedName>
</protein>
<dbReference type="OMA" id="SHECAVH"/>
<accession>V4AY27</accession>